<gene>
    <name evidence="1" type="ORF">L6164_000479</name>
</gene>
<organism evidence="1 2">
    <name type="scientific">Bauhinia variegata</name>
    <name type="common">Purple orchid tree</name>
    <name type="synonym">Phanera variegata</name>
    <dbReference type="NCBI Taxonomy" id="167791"/>
    <lineage>
        <taxon>Eukaryota</taxon>
        <taxon>Viridiplantae</taxon>
        <taxon>Streptophyta</taxon>
        <taxon>Embryophyta</taxon>
        <taxon>Tracheophyta</taxon>
        <taxon>Spermatophyta</taxon>
        <taxon>Magnoliopsida</taxon>
        <taxon>eudicotyledons</taxon>
        <taxon>Gunneridae</taxon>
        <taxon>Pentapetalae</taxon>
        <taxon>rosids</taxon>
        <taxon>fabids</taxon>
        <taxon>Fabales</taxon>
        <taxon>Fabaceae</taxon>
        <taxon>Cercidoideae</taxon>
        <taxon>Cercideae</taxon>
        <taxon>Bauhiniinae</taxon>
        <taxon>Bauhinia</taxon>
    </lineage>
</organism>
<dbReference type="Proteomes" id="UP000828941">
    <property type="component" value="Chromosome 1"/>
</dbReference>
<proteinExistence type="predicted"/>
<reference evidence="1 2" key="1">
    <citation type="journal article" date="2022" name="DNA Res.">
        <title>Chromosomal-level genome assembly of the orchid tree Bauhinia variegata (Leguminosae; Cercidoideae) supports the allotetraploid origin hypothesis of Bauhinia.</title>
        <authorList>
            <person name="Zhong Y."/>
            <person name="Chen Y."/>
            <person name="Zheng D."/>
            <person name="Pang J."/>
            <person name="Liu Y."/>
            <person name="Luo S."/>
            <person name="Meng S."/>
            <person name="Qian L."/>
            <person name="Wei D."/>
            <person name="Dai S."/>
            <person name="Zhou R."/>
        </authorList>
    </citation>
    <scope>NUCLEOTIDE SEQUENCE [LARGE SCALE GENOMIC DNA]</scope>
    <source>
        <strain evidence="1">BV-YZ2020</strain>
    </source>
</reference>
<accession>A0ACB9Q621</accession>
<dbReference type="EMBL" id="CM039426">
    <property type="protein sequence ID" value="KAI4356457.1"/>
    <property type="molecule type" value="Genomic_DNA"/>
</dbReference>
<name>A0ACB9Q621_BAUVA</name>
<evidence type="ECO:0000313" key="2">
    <source>
        <dbReference type="Proteomes" id="UP000828941"/>
    </source>
</evidence>
<protein>
    <submittedName>
        <fullName evidence="1">Uncharacterized protein</fullName>
    </submittedName>
</protein>
<keyword evidence="2" id="KW-1185">Reference proteome</keyword>
<comment type="caution">
    <text evidence="1">The sequence shown here is derived from an EMBL/GenBank/DDBJ whole genome shotgun (WGS) entry which is preliminary data.</text>
</comment>
<evidence type="ECO:0000313" key="1">
    <source>
        <dbReference type="EMBL" id="KAI4356457.1"/>
    </source>
</evidence>
<sequence>MASSRVSQSYLVAILFLVLAFASGPASGMNFPDIACQGPCGETDHCDAQCKTVGFVNGGVCLGFDGAAVRDYTCCCVQSQHLVGVLSTQPYDEMDDIECQGPCEGRVECFSQCKNIGFTHGGSCLAFNASPIGDFIFICCCNKNTIDYGDM</sequence>